<evidence type="ECO:0000313" key="3">
    <source>
        <dbReference type="Proteomes" id="UP000726737"/>
    </source>
</evidence>
<evidence type="ECO:0000256" key="1">
    <source>
        <dbReference type="SAM" id="MobiDB-lite"/>
    </source>
</evidence>
<name>A0A9P6PLS0_9FUNG</name>
<organism evidence="2 3">
    <name type="scientific">Mortierella polycephala</name>
    <dbReference type="NCBI Taxonomy" id="41804"/>
    <lineage>
        <taxon>Eukaryota</taxon>
        <taxon>Fungi</taxon>
        <taxon>Fungi incertae sedis</taxon>
        <taxon>Mucoromycota</taxon>
        <taxon>Mortierellomycotina</taxon>
        <taxon>Mortierellomycetes</taxon>
        <taxon>Mortierellales</taxon>
        <taxon>Mortierellaceae</taxon>
        <taxon>Mortierella</taxon>
    </lineage>
</organism>
<keyword evidence="3" id="KW-1185">Reference proteome</keyword>
<feature type="region of interest" description="Disordered" evidence="1">
    <location>
        <begin position="21"/>
        <end position="70"/>
    </location>
</feature>
<proteinExistence type="predicted"/>
<dbReference type="OrthoDB" id="2411854at2759"/>
<dbReference type="Proteomes" id="UP000726737">
    <property type="component" value="Unassembled WGS sequence"/>
</dbReference>
<reference evidence="2" key="1">
    <citation type="journal article" date="2020" name="Fungal Divers.">
        <title>Resolving the Mortierellaceae phylogeny through synthesis of multi-gene phylogenetics and phylogenomics.</title>
        <authorList>
            <person name="Vandepol N."/>
            <person name="Liber J."/>
            <person name="Desiro A."/>
            <person name="Na H."/>
            <person name="Kennedy M."/>
            <person name="Barry K."/>
            <person name="Grigoriev I.V."/>
            <person name="Miller A.N."/>
            <person name="O'Donnell K."/>
            <person name="Stajich J.E."/>
            <person name="Bonito G."/>
        </authorList>
    </citation>
    <scope>NUCLEOTIDE SEQUENCE</scope>
    <source>
        <strain evidence="2">KOD948</strain>
    </source>
</reference>
<gene>
    <name evidence="2" type="ORF">BG011_000089</name>
</gene>
<sequence>MEEVAIPGKYQMYFKPDKRAVRKSERSITMGRSRSPKKIAATKWNPTQDRQDAPDQQLELQDGSKPRTRGFDNVASRALEQIYARDVLPHPYFNRDYLDFTEIKLLPDRKTFQLWYRPKPNDRVTADQIAGVVVKHATAFKAMLARHSRHSTSSRLVFQLTRQSDRQYEMEGIWKELEHEAHLHADPIEETHFMNGRKQKY</sequence>
<evidence type="ECO:0000313" key="2">
    <source>
        <dbReference type="EMBL" id="KAG0248431.1"/>
    </source>
</evidence>
<dbReference type="EMBL" id="JAAAJA010001000">
    <property type="protein sequence ID" value="KAG0248431.1"/>
    <property type="molecule type" value="Genomic_DNA"/>
</dbReference>
<dbReference type="AlphaFoldDB" id="A0A9P6PLS0"/>
<comment type="caution">
    <text evidence="2">The sequence shown here is derived from an EMBL/GenBank/DDBJ whole genome shotgun (WGS) entry which is preliminary data.</text>
</comment>
<accession>A0A9P6PLS0</accession>
<protein>
    <submittedName>
        <fullName evidence="2">Uncharacterized protein</fullName>
    </submittedName>
</protein>